<keyword evidence="2" id="KW-0812">Transmembrane</keyword>
<evidence type="ECO:0000313" key="4">
    <source>
        <dbReference type="EMBL" id="SDY54085.1"/>
    </source>
</evidence>
<dbReference type="Proteomes" id="UP000242415">
    <property type="component" value="Unassembled WGS sequence"/>
</dbReference>
<accession>A0A1H3KQX9</accession>
<feature type="transmembrane region" description="Helical" evidence="2">
    <location>
        <begin position="265"/>
        <end position="281"/>
    </location>
</feature>
<dbReference type="STRING" id="405436.SAMN05444365_102581"/>
<dbReference type="PANTHER" id="PTHR23028:SF53">
    <property type="entry name" value="ACYL_TRANSF_3 DOMAIN-CONTAINING PROTEIN"/>
    <property type="match status" value="1"/>
</dbReference>
<keyword evidence="5" id="KW-1185">Reference proteome</keyword>
<dbReference type="PANTHER" id="PTHR23028">
    <property type="entry name" value="ACETYLTRANSFERASE"/>
    <property type="match status" value="1"/>
</dbReference>
<dbReference type="OrthoDB" id="9807745at2"/>
<feature type="region of interest" description="Disordered" evidence="1">
    <location>
        <begin position="430"/>
        <end position="456"/>
    </location>
</feature>
<dbReference type="GO" id="GO:0000271">
    <property type="term" value="P:polysaccharide biosynthetic process"/>
    <property type="evidence" value="ECO:0007669"/>
    <property type="project" value="TreeGrafter"/>
</dbReference>
<evidence type="ECO:0000256" key="2">
    <source>
        <dbReference type="SAM" id="Phobius"/>
    </source>
</evidence>
<dbReference type="InterPro" id="IPR002656">
    <property type="entry name" value="Acyl_transf_3_dom"/>
</dbReference>
<feature type="transmembrane region" description="Helical" evidence="2">
    <location>
        <begin position="387"/>
        <end position="408"/>
    </location>
</feature>
<feature type="transmembrane region" description="Helical" evidence="2">
    <location>
        <begin position="99"/>
        <end position="118"/>
    </location>
</feature>
<dbReference type="Pfam" id="PF01757">
    <property type="entry name" value="Acyl_transf_3"/>
    <property type="match status" value="1"/>
</dbReference>
<organism evidence="4 5">
    <name type="scientific">Micromonospora pattaloongensis</name>
    <dbReference type="NCBI Taxonomy" id="405436"/>
    <lineage>
        <taxon>Bacteria</taxon>
        <taxon>Bacillati</taxon>
        <taxon>Actinomycetota</taxon>
        <taxon>Actinomycetes</taxon>
        <taxon>Micromonosporales</taxon>
        <taxon>Micromonosporaceae</taxon>
        <taxon>Micromonospora</taxon>
    </lineage>
</organism>
<feature type="transmembrane region" description="Helical" evidence="2">
    <location>
        <begin position="234"/>
        <end position="253"/>
    </location>
</feature>
<dbReference type="GO" id="GO:0016020">
    <property type="term" value="C:membrane"/>
    <property type="evidence" value="ECO:0007669"/>
    <property type="project" value="TreeGrafter"/>
</dbReference>
<sequence>MHLHHHDMATPARPSSTPPSGPPRLGWLDALRGISALVVVYFHLSPYVLPHGRQLLTGWVQLGPYGVLVFFLVSGYVIPMSLERYGSLRRFWVGRIFRIYPAYLLTVGAMLFLVVLGLRKISAKLVDDPISAVLAHATMLQDLVGVPSLVGVFWTLSYEMIFYVLMSALFVLGLHRRCDWWAVGLAATALIGGRALPDDLLDDLVGRVAVTTLVAVALGATVAAYILGRRDTALLTAVVGLGALALPLLNGSADAGVHGHGSWESLTFLAVMFSGTVVHAAHHGRMRASHAAVTLGTVLACLLLSVWFHAAYPAATATQMRIEAVSTLIAVAATFALGFALRHRRVPGWLTWLGRVSYSVYLLHTVVLIVFIPYLRGALRWPFPTQIAAAMLYLAAVLVVSWLSYHLVEMPGQRLGKRVGRALDRRFGPDRAGASADVVTRAPRGPGRRRAPRRSTDVVMRVAHRGGRRRAAASTAAATAAVASRAAAASTAAATAAVASRAAATAVATATAPAGTRTGAGPRADAAPADVVG</sequence>
<keyword evidence="4" id="KW-0808">Transferase</keyword>
<dbReference type="EMBL" id="FNPH01000002">
    <property type="protein sequence ID" value="SDY54085.1"/>
    <property type="molecule type" value="Genomic_DNA"/>
</dbReference>
<feature type="transmembrane region" description="Helical" evidence="2">
    <location>
        <begin position="324"/>
        <end position="341"/>
    </location>
</feature>
<feature type="domain" description="Acyltransferase 3" evidence="3">
    <location>
        <begin position="26"/>
        <end position="405"/>
    </location>
</feature>
<feature type="transmembrane region" description="Helical" evidence="2">
    <location>
        <begin position="56"/>
        <end position="78"/>
    </location>
</feature>
<dbReference type="GO" id="GO:0016787">
    <property type="term" value="F:hydrolase activity"/>
    <property type="evidence" value="ECO:0007669"/>
    <property type="project" value="UniProtKB-KW"/>
</dbReference>
<feature type="transmembrane region" description="Helical" evidence="2">
    <location>
        <begin position="353"/>
        <end position="375"/>
    </location>
</feature>
<keyword evidence="2" id="KW-1133">Transmembrane helix</keyword>
<feature type="transmembrane region" description="Helical" evidence="2">
    <location>
        <begin position="179"/>
        <end position="196"/>
    </location>
</feature>
<evidence type="ECO:0000313" key="5">
    <source>
        <dbReference type="Proteomes" id="UP000242415"/>
    </source>
</evidence>
<name>A0A1H3KQX9_9ACTN</name>
<reference evidence="5" key="1">
    <citation type="submission" date="2016-10" db="EMBL/GenBank/DDBJ databases">
        <authorList>
            <person name="Varghese N."/>
            <person name="Submissions S."/>
        </authorList>
    </citation>
    <scope>NUCLEOTIDE SEQUENCE [LARGE SCALE GENOMIC DNA]</scope>
    <source>
        <strain evidence="5">DSM 45245</strain>
    </source>
</reference>
<dbReference type="GO" id="GO:0016747">
    <property type="term" value="F:acyltransferase activity, transferring groups other than amino-acyl groups"/>
    <property type="evidence" value="ECO:0007669"/>
    <property type="project" value="InterPro"/>
</dbReference>
<keyword evidence="4" id="KW-0012">Acyltransferase</keyword>
<evidence type="ECO:0000259" key="3">
    <source>
        <dbReference type="Pfam" id="PF01757"/>
    </source>
</evidence>
<evidence type="ECO:0000256" key="1">
    <source>
        <dbReference type="SAM" id="MobiDB-lite"/>
    </source>
</evidence>
<feature type="transmembrane region" description="Helical" evidence="2">
    <location>
        <begin position="208"/>
        <end position="227"/>
    </location>
</feature>
<feature type="region of interest" description="Disordered" evidence="1">
    <location>
        <begin position="510"/>
        <end position="533"/>
    </location>
</feature>
<gene>
    <name evidence="4" type="ORF">SAMN05444365_102581</name>
</gene>
<keyword evidence="2" id="KW-0472">Membrane</keyword>
<keyword evidence="4" id="KW-0378">Hydrolase</keyword>
<dbReference type="InterPro" id="IPR050879">
    <property type="entry name" value="Acyltransferase_3"/>
</dbReference>
<dbReference type="RefSeq" id="WP_091554200.1">
    <property type="nucleotide sequence ID" value="NZ_FNPH01000002.1"/>
</dbReference>
<feature type="transmembrane region" description="Helical" evidence="2">
    <location>
        <begin position="293"/>
        <end position="312"/>
    </location>
</feature>
<protein>
    <submittedName>
        <fullName evidence="4">Peptidoglycan/LPS O-acetylase OafA/YrhL, contains acyltransferase and SGNH-hydrolase domains</fullName>
    </submittedName>
</protein>
<feature type="region of interest" description="Disordered" evidence="1">
    <location>
        <begin position="1"/>
        <end position="21"/>
    </location>
</feature>
<dbReference type="AlphaFoldDB" id="A0A1H3KQX9"/>
<proteinExistence type="predicted"/>
<feature type="transmembrane region" description="Helical" evidence="2">
    <location>
        <begin position="149"/>
        <end position="172"/>
    </location>
</feature>